<sequence>MPSLRRNTPEPELAATVVLSRRQRLLRAMWVTLGALSLLLGIIGIFLPVLPTTPFVLLAAACFARGSERFHDWLLEHPRFGPLVSDWQRHHSIPLRAKCLALVMMWTSMGATAWLMRARPLASAALIACAAAVSIWMLRLPTRPPGGHGN</sequence>
<accession>A0ABM8TI20</accession>
<evidence type="ECO:0000313" key="3">
    <source>
        <dbReference type="Proteomes" id="UP000672657"/>
    </source>
</evidence>
<keyword evidence="1" id="KW-0472">Membrane</keyword>
<dbReference type="PANTHER" id="PTHR35813">
    <property type="entry name" value="INNER MEMBRANE PROTEIN YBAN"/>
    <property type="match status" value="1"/>
</dbReference>
<keyword evidence="1" id="KW-0812">Transmembrane</keyword>
<dbReference type="Pfam" id="PF04304">
    <property type="entry name" value="DUF454"/>
    <property type="match status" value="1"/>
</dbReference>
<dbReference type="PANTHER" id="PTHR35813:SF1">
    <property type="entry name" value="INNER MEMBRANE PROTEIN YBAN"/>
    <property type="match status" value="1"/>
</dbReference>
<comment type="caution">
    <text evidence="2">The sequence shown here is derived from an EMBL/GenBank/DDBJ whole genome shotgun (WGS) entry which is preliminary data.</text>
</comment>
<dbReference type="InterPro" id="IPR007401">
    <property type="entry name" value="DUF454"/>
</dbReference>
<feature type="transmembrane region" description="Helical" evidence="1">
    <location>
        <begin position="95"/>
        <end position="114"/>
    </location>
</feature>
<proteinExistence type="predicted"/>
<gene>
    <name evidence="2" type="ORF">LMG26411_03194</name>
</gene>
<evidence type="ECO:0000313" key="2">
    <source>
        <dbReference type="EMBL" id="CAG2147733.1"/>
    </source>
</evidence>
<feature type="transmembrane region" description="Helical" evidence="1">
    <location>
        <begin position="28"/>
        <end position="50"/>
    </location>
</feature>
<evidence type="ECO:0000256" key="1">
    <source>
        <dbReference type="SAM" id="Phobius"/>
    </source>
</evidence>
<name>A0ABM8TI20_9BURK</name>
<keyword evidence="3" id="KW-1185">Reference proteome</keyword>
<evidence type="ECO:0008006" key="4">
    <source>
        <dbReference type="Google" id="ProtNLM"/>
    </source>
</evidence>
<dbReference type="Proteomes" id="UP000672657">
    <property type="component" value="Unassembled WGS sequence"/>
</dbReference>
<dbReference type="EMBL" id="CAJPVI010000018">
    <property type="protein sequence ID" value="CAG2147733.1"/>
    <property type="molecule type" value="Genomic_DNA"/>
</dbReference>
<keyword evidence="1" id="KW-1133">Transmembrane helix</keyword>
<organism evidence="2 3">
    <name type="scientific">Cupriavidus numazuensis</name>
    <dbReference type="NCBI Taxonomy" id="221992"/>
    <lineage>
        <taxon>Bacteria</taxon>
        <taxon>Pseudomonadati</taxon>
        <taxon>Pseudomonadota</taxon>
        <taxon>Betaproteobacteria</taxon>
        <taxon>Burkholderiales</taxon>
        <taxon>Burkholderiaceae</taxon>
        <taxon>Cupriavidus</taxon>
    </lineage>
</organism>
<protein>
    <recommendedName>
        <fullName evidence="4">DUF454 domain-containing protein</fullName>
    </recommendedName>
</protein>
<feature type="transmembrane region" description="Helical" evidence="1">
    <location>
        <begin position="121"/>
        <end position="138"/>
    </location>
</feature>
<reference evidence="2 3" key="1">
    <citation type="submission" date="2021-03" db="EMBL/GenBank/DDBJ databases">
        <authorList>
            <person name="Peeters C."/>
        </authorList>
    </citation>
    <scope>NUCLEOTIDE SEQUENCE [LARGE SCALE GENOMIC DNA]</scope>
    <source>
        <strain evidence="2 3">LMG 26411</strain>
    </source>
</reference>